<evidence type="ECO:0000256" key="1">
    <source>
        <dbReference type="SAM" id="MobiDB-lite"/>
    </source>
</evidence>
<dbReference type="EMBL" id="ML991776">
    <property type="protein sequence ID" value="KAF2238423.1"/>
    <property type="molecule type" value="Genomic_DNA"/>
</dbReference>
<feature type="compositionally biased region" description="Basic and acidic residues" evidence="1">
    <location>
        <begin position="150"/>
        <end position="166"/>
    </location>
</feature>
<dbReference type="Proteomes" id="UP000800092">
    <property type="component" value="Unassembled WGS sequence"/>
</dbReference>
<sequence>MPATEKSSRGRSNSRKAKQPRAKPRPTSQARIQGASGQSLKSASKKKRPETSPTAVLPGPRRHTRTSKGSPLVKPRDDINKLTGKSKQKLEVSSPVVEPTTPAESVLETHHIYQEAVIPHPFAQPLPNIEEALEAAFEGQQDLPETHVPSSHDFHGEESTSVHDPTDSTDSDVASWLGGQSDAENTFLQRNGYTVPLSNEALAAIRVVLVNLARRSQCTA</sequence>
<feature type="region of interest" description="Disordered" evidence="1">
    <location>
        <begin position="1"/>
        <end position="102"/>
    </location>
</feature>
<organism evidence="2 3">
    <name type="scientific">Viridothelium virens</name>
    <name type="common">Speckled blister lichen</name>
    <name type="synonym">Trypethelium virens</name>
    <dbReference type="NCBI Taxonomy" id="1048519"/>
    <lineage>
        <taxon>Eukaryota</taxon>
        <taxon>Fungi</taxon>
        <taxon>Dikarya</taxon>
        <taxon>Ascomycota</taxon>
        <taxon>Pezizomycotina</taxon>
        <taxon>Dothideomycetes</taxon>
        <taxon>Dothideomycetes incertae sedis</taxon>
        <taxon>Trypetheliales</taxon>
        <taxon>Trypetheliaceae</taxon>
        <taxon>Viridothelium</taxon>
    </lineage>
</organism>
<gene>
    <name evidence="2" type="ORF">EV356DRAFT_308689</name>
</gene>
<name>A0A6A6HLK2_VIRVR</name>
<evidence type="ECO:0000313" key="3">
    <source>
        <dbReference type="Proteomes" id="UP000800092"/>
    </source>
</evidence>
<keyword evidence="3" id="KW-1185">Reference proteome</keyword>
<reference evidence="2" key="1">
    <citation type="journal article" date="2020" name="Stud. Mycol.">
        <title>101 Dothideomycetes genomes: a test case for predicting lifestyles and emergence of pathogens.</title>
        <authorList>
            <person name="Haridas S."/>
            <person name="Albert R."/>
            <person name="Binder M."/>
            <person name="Bloem J."/>
            <person name="Labutti K."/>
            <person name="Salamov A."/>
            <person name="Andreopoulos B."/>
            <person name="Baker S."/>
            <person name="Barry K."/>
            <person name="Bills G."/>
            <person name="Bluhm B."/>
            <person name="Cannon C."/>
            <person name="Castanera R."/>
            <person name="Culley D."/>
            <person name="Daum C."/>
            <person name="Ezra D."/>
            <person name="Gonzalez J."/>
            <person name="Henrissat B."/>
            <person name="Kuo A."/>
            <person name="Liang C."/>
            <person name="Lipzen A."/>
            <person name="Lutzoni F."/>
            <person name="Magnuson J."/>
            <person name="Mondo S."/>
            <person name="Nolan M."/>
            <person name="Ohm R."/>
            <person name="Pangilinan J."/>
            <person name="Park H.-J."/>
            <person name="Ramirez L."/>
            <person name="Alfaro M."/>
            <person name="Sun H."/>
            <person name="Tritt A."/>
            <person name="Yoshinaga Y."/>
            <person name="Zwiers L.-H."/>
            <person name="Turgeon B."/>
            <person name="Goodwin S."/>
            <person name="Spatafora J."/>
            <person name="Crous P."/>
            <person name="Grigoriev I."/>
        </authorList>
    </citation>
    <scope>NUCLEOTIDE SEQUENCE</scope>
    <source>
        <strain evidence="2">Tuck. ex Michener</strain>
    </source>
</reference>
<proteinExistence type="predicted"/>
<protein>
    <submittedName>
        <fullName evidence="2">Uncharacterized protein</fullName>
    </submittedName>
</protein>
<feature type="compositionally biased region" description="Polar residues" evidence="1">
    <location>
        <begin position="26"/>
        <end position="42"/>
    </location>
</feature>
<feature type="compositionally biased region" description="Basic residues" evidence="1">
    <location>
        <begin position="12"/>
        <end position="24"/>
    </location>
</feature>
<evidence type="ECO:0000313" key="2">
    <source>
        <dbReference type="EMBL" id="KAF2238423.1"/>
    </source>
</evidence>
<accession>A0A6A6HLK2</accession>
<dbReference type="AlphaFoldDB" id="A0A6A6HLK2"/>
<feature type="region of interest" description="Disordered" evidence="1">
    <location>
        <begin position="144"/>
        <end position="172"/>
    </location>
</feature>